<proteinExistence type="predicted"/>
<evidence type="ECO:0000313" key="2">
    <source>
        <dbReference type="EMBL" id="KAF2796273.1"/>
    </source>
</evidence>
<dbReference type="PANTHER" id="PTHR14209:SF19">
    <property type="entry name" value="ISOAMYL ACETATE-HYDROLYZING ESTERASE 1 HOMOLOG"/>
    <property type="match status" value="1"/>
</dbReference>
<keyword evidence="3" id="KW-1185">Reference proteome</keyword>
<dbReference type="Pfam" id="PF13472">
    <property type="entry name" value="Lipase_GDSL_2"/>
    <property type="match status" value="1"/>
</dbReference>
<accession>A0A6A6XJM2</accession>
<evidence type="ECO:0000259" key="1">
    <source>
        <dbReference type="Pfam" id="PF13472"/>
    </source>
</evidence>
<reference evidence="2" key="1">
    <citation type="journal article" date="2020" name="Stud. Mycol.">
        <title>101 Dothideomycetes genomes: a test case for predicting lifestyles and emergence of pathogens.</title>
        <authorList>
            <person name="Haridas S."/>
            <person name="Albert R."/>
            <person name="Binder M."/>
            <person name="Bloem J."/>
            <person name="Labutti K."/>
            <person name="Salamov A."/>
            <person name="Andreopoulos B."/>
            <person name="Baker S."/>
            <person name="Barry K."/>
            <person name="Bills G."/>
            <person name="Bluhm B."/>
            <person name="Cannon C."/>
            <person name="Castanera R."/>
            <person name="Culley D."/>
            <person name="Daum C."/>
            <person name="Ezra D."/>
            <person name="Gonzalez J."/>
            <person name="Henrissat B."/>
            <person name="Kuo A."/>
            <person name="Liang C."/>
            <person name="Lipzen A."/>
            <person name="Lutzoni F."/>
            <person name="Magnuson J."/>
            <person name="Mondo S."/>
            <person name="Nolan M."/>
            <person name="Ohm R."/>
            <person name="Pangilinan J."/>
            <person name="Park H.-J."/>
            <person name="Ramirez L."/>
            <person name="Alfaro M."/>
            <person name="Sun H."/>
            <person name="Tritt A."/>
            <person name="Yoshinaga Y."/>
            <person name="Zwiers L.-H."/>
            <person name="Turgeon B."/>
            <person name="Goodwin S."/>
            <person name="Spatafora J."/>
            <person name="Crous P."/>
            <person name="Grigoriev I."/>
        </authorList>
    </citation>
    <scope>NUCLEOTIDE SEQUENCE</scope>
    <source>
        <strain evidence="2">CBS 109.77</strain>
    </source>
</reference>
<evidence type="ECO:0000313" key="3">
    <source>
        <dbReference type="Proteomes" id="UP000799757"/>
    </source>
</evidence>
<protein>
    <submittedName>
        <fullName evidence="2">SGNH hydrolase</fullName>
    </submittedName>
</protein>
<dbReference type="GO" id="GO:0016788">
    <property type="term" value="F:hydrolase activity, acting on ester bonds"/>
    <property type="evidence" value="ECO:0007669"/>
    <property type="project" value="InterPro"/>
</dbReference>
<dbReference type="Proteomes" id="UP000799757">
    <property type="component" value="Unassembled WGS sequence"/>
</dbReference>
<dbReference type="InterPro" id="IPR036514">
    <property type="entry name" value="SGNH_hydro_sf"/>
</dbReference>
<dbReference type="PANTHER" id="PTHR14209">
    <property type="entry name" value="ISOAMYL ACETATE-HYDROLYZING ESTERASE 1"/>
    <property type="match status" value="1"/>
</dbReference>
<name>A0A6A6XJM2_9PLEO</name>
<feature type="domain" description="SGNH hydrolase-type esterase" evidence="1">
    <location>
        <begin position="10"/>
        <end position="156"/>
    </location>
</feature>
<dbReference type="InterPro" id="IPR045136">
    <property type="entry name" value="Iah1-like"/>
</dbReference>
<dbReference type="Gene3D" id="3.40.50.1110">
    <property type="entry name" value="SGNH hydrolase"/>
    <property type="match status" value="1"/>
</dbReference>
<dbReference type="InterPro" id="IPR013830">
    <property type="entry name" value="SGNH_hydro"/>
</dbReference>
<sequence length="273" mass="30635">MKEELPQIVLFGDSLTQWGFVETTAGFGWVLEEKYAGKAKVVNEGQAGYTSTLLENDFKRIIERATEPGAPPTLLLTIFLGANDACIIRSQEEYVPLPRFEANLREFVETVLIEDNMPETKIVLITPPPMNFPDYEEDDDEDLGPAAAAAAAAARQNPKETRAYRTYLSKKRYGDKIMEIAQSYEETGRVAGLNYWKAMIDAGLDDQNRLGDEDAYDEERLPGCGLKWAKRFKKGYFTDGLHLGPLGYDVLSKGLLDLVLKKWPELEPESIKA</sequence>
<organism evidence="2 3">
    <name type="scientific">Melanomma pulvis-pyrius CBS 109.77</name>
    <dbReference type="NCBI Taxonomy" id="1314802"/>
    <lineage>
        <taxon>Eukaryota</taxon>
        <taxon>Fungi</taxon>
        <taxon>Dikarya</taxon>
        <taxon>Ascomycota</taxon>
        <taxon>Pezizomycotina</taxon>
        <taxon>Dothideomycetes</taxon>
        <taxon>Pleosporomycetidae</taxon>
        <taxon>Pleosporales</taxon>
        <taxon>Melanommataceae</taxon>
        <taxon>Melanomma</taxon>
    </lineage>
</organism>
<gene>
    <name evidence="2" type="ORF">K505DRAFT_271744</name>
</gene>
<dbReference type="EMBL" id="MU001835">
    <property type="protein sequence ID" value="KAF2796273.1"/>
    <property type="molecule type" value="Genomic_DNA"/>
</dbReference>
<dbReference type="OrthoDB" id="671439at2759"/>
<keyword evidence="2" id="KW-0378">Hydrolase</keyword>
<dbReference type="AlphaFoldDB" id="A0A6A6XJM2"/>
<dbReference type="SUPFAM" id="SSF52266">
    <property type="entry name" value="SGNH hydrolase"/>
    <property type="match status" value="1"/>
</dbReference>